<feature type="transmembrane region" description="Helical" evidence="1">
    <location>
        <begin position="1038"/>
        <end position="1061"/>
    </location>
</feature>
<accession>A0AAU9WU38</accession>
<dbReference type="SUPFAM" id="SSF51126">
    <property type="entry name" value="Pectin lyase-like"/>
    <property type="match status" value="1"/>
</dbReference>
<keyword evidence="4" id="KW-1185">Reference proteome</keyword>
<proteinExistence type="predicted"/>
<organism evidence="3 4">
    <name type="scientific">Pocillopora meandrina</name>
    <dbReference type="NCBI Taxonomy" id="46732"/>
    <lineage>
        <taxon>Eukaryota</taxon>
        <taxon>Metazoa</taxon>
        <taxon>Cnidaria</taxon>
        <taxon>Anthozoa</taxon>
        <taxon>Hexacorallia</taxon>
        <taxon>Scleractinia</taxon>
        <taxon>Astrocoeniina</taxon>
        <taxon>Pocilloporidae</taxon>
        <taxon>Pocillopora</taxon>
    </lineage>
</organism>
<dbReference type="PANTHER" id="PTHR32158">
    <property type="entry name" value="RING-TYPE DOMAIN-CONTAINING PROTEIN"/>
    <property type="match status" value="1"/>
</dbReference>
<feature type="signal peptide" evidence="2">
    <location>
        <begin position="1"/>
        <end position="23"/>
    </location>
</feature>
<protein>
    <recommendedName>
        <fullName evidence="5">Right handed beta helix domain-containing protein</fullName>
    </recommendedName>
</protein>
<keyword evidence="1" id="KW-1133">Transmembrane helix</keyword>
<keyword evidence="1" id="KW-0812">Transmembrane</keyword>
<dbReference type="EMBL" id="CALNXJ010000021">
    <property type="protein sequence ID" value="CAH3125515.1"/>
    <property type="molecule type" value="Genomic_DNA"/>
</dbReference>
<evidence type="ECO:0000313" key="3">
    <source>
        <dbReference type="EMBL" id="CAH3125515.1"/>
    </source>
</evidence>
<gene>
    <name evidence="3" type="ORF">PMEA_00012140</name>
</gene>
<feature type="transmembrane region" description="Helical" evidence="1">
    <location>
        <begin position="1188"/>
        <end position="1210"/>
    </location>
</feature>
<feature type="chain" id="PRO_5043527139" description="Right handed beta helix domain-containing protein" evidence="2">
    <location>
        <begin position="24"/>
        <end position="1248"/>
    </location>
</feature>
<comment type="caution">
    <text evidence="3">The sequence shown here is derived from an EMBL/GenBank/DDBJ whole genome shotgun (WGS) entry which is preliminary data.</text>
</comment>
<dbReference type="AlphaFoldDB" id="A0AAU9WU38"/>
<feature type="transmembrane region" description="Helical" evidence="1">
    <location>
        <begin position="1122"/>
        <end position="1141"/>
    </location>
</feature>
<name>A0AAU9WU38_9CNID</name>
<feature type="transmembrane region" description="Helical" evidence="1">
    <location>
        <begin position="865"/>
        <end position="887"/>
    </location>
</feature>
<feature type="transmembrane region" description="Helical" evidence="1">
    <location>
        <begin position="986"/>
        <end position="1005"/>
    </location>
</feature>
<dbReference type="InterPro" id="IPR011050">
    <property type="entry name" value="Pectin_lyase_fold/virulence"/>
</dbReference>
<sequence>MEALSSGLYFLIWSLLTVRCSMASDRIRNIFVSPEGMDVKTCGKESQPCLSLDFAISIARESGANSTQIKAAEGNYTLTKSYRFTNVENFGMVGQGSTPKDVQITCKSNVSLSFVLSENIFFERIMLQNCGGWQKSAVRAKKPYSGLDGVNFKTTLDFRYCKNIRFYGVEILSSSGLAVNCYDCGGVVNFTNSAFTENTARYSNATQRNLSRSIEDNFFGNQSKNYVFSGGGVYLGLDPYGSNTVQVSPSKHDSYQHNNTYIFQNCRFLGNEALWRNKSKQNDFVDTPELPFSRGGGLAIYFRSNASGCLVDVESCAFIRNRADWGGGLMLEMKEESRRNLFTMANTIFDSNKGRMAGGGIRIGNFIKGSGRGLNTFSVINCSFVRNEAIWGGGASIFGTTIPDTTAYDLTQFYFNECHWSENTGTVGAAMASFLSNQNEDQIGPEIPYQVTLNFSTFQGNRVMRKEQLVTIGEGALYSIQVPLIFQGNVTFFNNTNSAMALDGSTMEICGNVHFINNTGFRGGAIAMYGRSRIFFNKNSYLLFDGNKCDDRGGALYIFAPGPPLVGFNATGINTHICFFGYSDASVDFDDWETRVIFQGNKAAFAGNSVYATTLKNCRRAGEPRLNNSVLQWKFVEFRSADGQKTFLTKEVTTEPVKIEFDREDWSVAPSEVFNASLSLLDEIGNSVVGSINVRVIPLQDQSSIYLHTSSPLFIANGSVSNVKLAGKAGEKFSVKLWYMGRGLLTETISNLSLKQCNPGFMAEENTCVCKDTTDAGVSSCESDGKTFYLKYGYWAGLVNGAFVTHFCPNGYCNISDHPSTEQKYDSGKLCNENRNQSSVLCGECKANYGVLFGGEHCSNTCSNWYLLLLILYGVILLIVVMGVMLINLDFFTGYLNAWVYSYQVMNVITPSGFQFDPFIEFLIGLGNFQFKIGSARSGGICFAAGLDDADKLAIMYALPTFVLVLVMLLARAVGNHPNWWFSKRVRAAPFRAFCTIFVLCYTDITRISLRILHFAKFGSTYVMYANGNIGYFSGKHIAYGVLAILYILIVVIPFPMILLFRSYLTRKLLFVVNLNRWKPIFDALQSCFKDQYRWCAAFYFLCRFILLAISTLAPSGAVKRALLETACVLILLIFAFLRPYKEAADVKEDEESYEWINKSDVALLTTLSLIAIFSSAIDASLSNKTRAGLRVFVYVLAYVPLLVLGMVTYRNVSRWRQKKTLVNELREPELSVTDMSDETTVADNQPV</sequence>
<keyword evidence="1" id="KW-0472">Membrane</keyword>
<keyword evidence="2" id="KW-0732">Signal</keyword>
<evidence type="ECO:0000313" key="4">
    <source>
        <dbReference type="Proteomes" id="UP001159428"/>
    </source>
</evidence>
<feature type="transmembrane region" description="Helical" evidence="1">
    <location>
        <begin position="1162"/>
        <end position="1182"/>
    </location>
</feature>
<dbReference type="PANTHER" id="PTHR32158:SF21">
    <property type="match status" value="1"/>
</dbReference>
<reference evidence="3 4" key="1">
    <citation type="submission" date="2022-05" db="EMBL/GenBank/DDBJ databases">
        <authorList>
            <consortium name="Genoscope - CEA"/>
            <person name="William W."/>
        </authorList>
    </citation>
    <scope>NUCLEOTIDE SEQUENCE [LARGE SCALE GENOMIC DNA]</scope>
</reference>
<evidence type="ECO:0008006" key="5">
    <source>
        <dbReference type="Google" id="ProtNLM"/>
    </source>
</evidence>
<evidence type="ECO:0000256" key="2">
    <source>
        <dbReference type="SAM" id="SignalP"/>
    </source>
</evidence>
<dbReference type="Proteomes" id="UP001159428">
    <property type="component" value="Unassembled WGS sequence"/>
</dbReference>
<feature type="transmembrane region" description="Helical" evidence="1">
    <location>
        <begin position="954"/>
        <end position="974"/>
    </location>
</feature>
<evidence type="ECO:0000256" key="1">
    <source>
        <dbReference type="SAM" id="Phobius"/>
    </source>
</evidence>
<feature type="transmembrane region" description="Helical" evidence="1">
    <location>
        <begin position="1095"/>
        <end position="1116"/>
    </location>
</feature>